<dbReference type="Pfam" id="PF02357">
    <property type="entry name" value="NusG"/>
    <property type="match status" value="1"/>
</dbReference>
<protein>
    <submittedName>
        <fullName evidence="3">Transcription/translation regulatory transformer protein RfaH</fullName>
    </submittedName>
</protein>
<dbReference type="SMART" id="SM00738">
    <property type="entry name" value="NGN"/>
    <property type="match status" value="1"/>
</dbReference>
<dbReference type="Gene3D" id="3.30.70.940">
    <property type="entry name" value="NusG, N-terminal domain"/>
    <property type="match status" value="1"/>
</dbReference>
<feature type="domain" description="NusG-like N-terminal" evidence="2">
    <location>
        <begin position="1"/>
        <end position="100"/>
    </location>
</feature>
<dbReference type="InterPro" id="IPR036735">
    <property type="entry name" value="NGN_dom_sf"/>
</dbReference>
<dbReference type="InterPro" id="IPR006645">
    <property type="entry name" value="NGN-like_dom"/>
</dbReference>
<dbReference type="CDD" id="cd09892">
    <property type="entry name" value="NGN_SP_RfaH"/>
    <property type="match status" value="1"/>
</dbReference>
<dbReference type="RefSeq" id="WP_152107731.1">
    <property type="nucleotide sequence ID" value="NZ_WEKD01000064.1"/>
</dbReference>
<keyword evidence="1" id="KW-0804">Transcription</keyword>
<accession>A0A4D6U7F8</accession>
<evidence type="ECO:0000259" key="2">
    <source>
        <dbReference type="SMART" id="SM00738"/>
    </source>
</evidence>
<sequence length="158" mass="18359">MDAWYLLYCKRGQQSRAAQHLELQNIRYFCPMLTVTKQRRGKTQEESEALFANYLFVHFNPDQLSVTRVQATRGVARLVRFGETLARVPDEVLIDLARRYNSLVALPEEGKVCSQPMCTALQQALMDIEHESNGEVRALRFLQLLQDHRLLTSRHRVE</sequence>
<name>A0A4D6U7F8_PLESH</name>
<gene>
    <name evidence="3" type="primary">rfaH</name>
</gene>
<dbReference type="SUPFAM" id="SSF82679">
    <property type="entry name" value="N-utilization substance G protein NusG, N-terminal domain"/>
    <property type="match status" value="1"/>
</dbReference>
<organism evidence="3">
    <name type="scientific">Plesiomonas shigelloides</name>
    <name type="common">Aeromonas shigelloides</name>
    <dbReference type="NCBI Taxonomy" id="703"/>
    <lineage>
        <taxon>Bacteria</taxon>
        <taxon>Pseudomonadati</taxon>
        <taxon>Pseudomonadota</taxon>
        <taxon>Gammaproteobacteria</taxon>
        <taxon>Enterobacterales</taxon>
        <taxon>Enterobacteriaceae</taxon>
        <taxon>Plesiomonas</taxon>
    </lineage>
</organism>
<reference evidence="3" key="1">
    <citation type="journal article" date="2019" name="Front. Microbiol.">
        <title>O-Antigen Gene Clusters of Plesiomonas shigelloides Serogroups and Its Application in Development of a Molecular Serotyping Scheme.</title>
        <authorList>
            <person name="Xi D."/>
            <person name="Wang X."/>
            <person name="Ning K."/>
            <person name="Liu Q."/>
            <person name="Jing F."/>
            <person name="Guo X."/>
            <person name="Cao B."/>
        </authorList>
    </citation>
    <scope>NUCLEOTIDE SEQUENCE</scope>
    <source>
        <strain evidence="3">O25H3</strain>
    </source>
</reference>
<evidence type="ECO:0000313" key="3">
    <source>
        <dbReference type="EMBL" id="QCH03178.1"/>
    </source>
</evidence>
<dbReference type="GO" id="GO:0006354">
    <property type="term" value="P:DNA-templated transcription elongation"/>
    <property type="evidence" value="ECO:0007669"/>
    <property type="project" value="InterPro"/>
</dbReference>
<dbReference type="AlphaFoldDB" id="A0A4D6U7F8"/>
<dbReference type="NCBIfam" id="NF006534">
    <property type="entry name" value="PRK09014.1"/>
    <property type="match status" value="1"/>
</dbReference>
<evidence type="ECO:0000256" key="1">
    <source>
        <dbReference type="ARBA" id="ARBA00023163"/>
    </source>
</evidence>
<dbReference type="EMBL" id="MK551183">
    <property type="protein sequence ID" value="QCH03178.1"/>
    <property type="molecule type" value="Genomic_DNA"/>
</dbReference>
<proteinExistence type="predicted"/>